<organism evidence="1 2">
    <name type="scientific">Colletotrichum tanaceti</name>
    <dbReference type="NCBI Taxonomy" id="1306861"/>
    <lineage>
        <taxon>Eukaryota</taxon>
        <taxon>Fungi</taxon>
        <taxon>Dikarya</taxon>
        <taxon>Ascomycota</taxon>
        <taxon>Pezizomycotina</taxon>
        <taxon>Sordariomycetes</taxon>
        <taxon>Hypocreomycetidae</taxon>
        <taxon>Glomerellales</taxon>
        <taxon>Glomerellaceae</taxon>
        <taxon>Colletotrichum</taxon>
        <taxon>Colletotrichum destructivum species complex</taxon>
    </lineage>
</organism>
<dbReference type="EMBL" id="PJEX01000099">
    <property type="protein sequence ID" value="TKW55433.1"/>
    <property type="molecule type" value="Genomic_DNA"/>
</dbReference>
<protein>
    <submittedName>
        <fullName evidence="1">Uncharacterized protein</fullName>
    </submittedName>
</protein>
<accession>A0A4U6XIT6</accession>
<evidence type="ECO:0000313" key="1">
    <source>
        <dbReference type="EMBL" id="TKW55433.1"/>
    </source>
</evidence>
<proteinExistence type="predicted"/>
<sequence>MLARLPNLLKEMASSFVFLRFPRELRDMVYEHYSTVAGGYVCDSQSFLGGKLRGARDSSRRIDLDLIFTCRQVAAETKGLPFRANTVTFQTIASRDIGVDAAQFDFMVRHVESKQNCLFRFSAPYVPSEAHDELKRRYPQFAPLLDYRRADRRIHRSYPRQNSYGEAPSVYRELYKDTLQAVSLCDPATLFIMRDSWPGSKNALRTLTSPIHDWSIPSQGDMSRLFSYLDEEHKVMATERQSKLGGTDPDSRVSAAAVAIYFIGSLPAASRMQLRDVVLDEDHKAVALPECHGRGLVPLCQKNPQLRVQRRLNLWENFFSAGKTVHSHETFVRQMTESVSRWMVEARALPSAGMPAGSFSLLLDGSGPVSQHFHHVFQSIVQRHAAWQLAWTASQDRREPDPLALSWCERRGGEECYRTEYTGYFYEDFPAAMRDVGEDDPGSIVRCNFDVGKPWDIGSSIPGHQNWGVFRWNDEWKSQDSQWWHMVSSFCTN</sequence>
<reference evidence="1 2" key="1">
    <citation type="journal article" date="2019" name="PLoS ONE">
        <title>Comparative genome analysis indicates high evolutionary potential of pathogenicity genes in Colletotrichum tanaceti.</title>
        <authorList>
            <person name="Lelwala R.V."/>
            <person name="Korhonen P.K."/>
            <person name="Young N.D."/>
            <person name="Scott J.B."/>
            <person name="Ades P.A."/>
            <person name="Gasser R.B."/>
            <person name="Taylor P.W.J."/>
        </authorList>
    </citation>
    <scope>NUCLEOTIDE SEQUENCE [LARGE SCALE GENOMIC DNA]</scope>
    <source>
        <strain evidence="1">BRIP57314</strain>
    </source>
</reference>
<dbReference type="AlphaFoldDB" id="A0A4U6XIT6"/>
<comment type="caution">
    <text evidence="1">The sequence shown here is derived from an EMBL/GenBank/DDBJ whole genome shotgun (WGS) entry which is preliminary data.</text>
</comment>
<keyword evidence="2" id="KW-1185">Reference proteome</keyword>
<name>A0A4U6XIT6_9PEZI</name>
<dbReference type="OrthoDB" id="5062850at2759"/>
<gene>
    <name evidence="1" type="ORF">CTA1_9509</name>
</gene>
<evidence type="ECO:0000313" key="2">
    <source>
        <dbReference type="Proteomes" id="UP000310108"/>
    </source>
</evidence>
<dbReference type="Proteomes" id="UP000310108">
    <property type="component" value="Unassembled WGS sequence"/>
</dbReference>